<dbReference type="EMBL" id="FMCW01000003">
    <property type="protein sequence ID" value="SCE70028.1"/>
    <property type="molecule type" value="Genomic_DNA"/>
</dbReference>
<evidence type="ECO:0000313" key="7">
    <source>
        <dbReference type="Proteomes" id="UP000199375"/>
    </source>
</evidence>
<sequence>MPVPASGRPVAWVKMERMTEAHSAGQDDEPGHDGTGRSGTVVVVGPDGRPVGTVQTDEAVGEDPTRLVEQPAKVMRIGSMIKQLLEEVKAAPLDDASRHRMREIHERSIVELKEGLAPELRDELERISLPFTEDKAPSEGELRIAHAQLVGWLEGLFHGIQAALVAQQMAARVQLEQMRSGRQALPSGPAGMMPGMPGIGQPQGGEGHSTGQYL</sequence>
<dbReference type="GO" id="GO:0061136">
    <property type="term" value="P:regulation of proteasomal protein catabolic process"/>
    <property type="evidence" value="ECO:0007669"/>
    <property type="project" value="InterPro"/>
</dbReference>
<feature type="region of interest" description="Disordered" evidence="5">
    <location>
        <begin position="18"/>
        <end position="64"/>
    </location>
</feature>
<dbReference type="Proteomes" id="UP000199375">
    <property type="component" value="Unassembled WGS sequence"/>
</dbReference>
<reference evidence="6 7" key="1">
    <citation type="submission" date="2016-06" db="EMBL/GenBank/DDBJ databases">
        <authorList>
            <person name="Kjaerup R.B."/>
            <person name="Dalgaard T.S."/>
            <person name="Juul-Madsen H.R."/>
        </authorList>
    </citation>
    <scope>NUCLEOTIDE SEQUENCE [LARGE SCALE GENOMIC DNA]</scope>
    <source>
        <strain evidence="6 7">DSM 45626</strain>
    </source>
</reference>
<accession>A0A1C4UE97</accession>
<feature type="compositionally biased region" description="Low complexity" evidence="5">
    <location>
        <begin position="186"/>
        <end position="196"/>
    </location>
</feature>
<name>A0A1C4UE97_9ACTN</name>
<evidence type="ECO:0000256" key="1">
    <source>
        <dbReference type="ARBA" id="ARBA00006639"/>
    </source>
</evidence>
<gene>
    <name evidence="6" type="ORF">GA0070558_103109</name>
</gene>
<comment type="subunit">
    <text evidence="2">Forms a homooligomeric, either hexameric or heptameric, ring-like structure which stacks co-axially with the proteasomal alpha-rings.</text>
</comment>
<keyword evidence="4" id="KW-0647">Proteasome</keyword>
<dbReference type="InterPro" id="IPR019695">
    <property type="entry name" value="Proteasome_act"/>
</dbReference>
<organism evidence="6 7">
    <name type="scientific">Micromonospora haikouensis</name>
    <dbReference type="NCBI Taxonomy" id="686309"/>
    <lineage>
        <taxon>Bacteria</taxon>
        <taxon>Bacillati</taxon>
        <taxon>Actinomycetota</taxon>
        <taxon>Actinomycetes</taxon>
        <taxon>Micromonosporales</taxon>
        <taxon>Micromonosporaceae</taxon>
        <taxon>Micromonospora</taxon>
    </lineage>
</organism>
<proteinExistence type="inferred from homology"/>
<comment type="similarity">
    <text evidence="1">Belongs to the Bpa family.</text>
</comment>
<evidence type="ECO:0000256" key="5">
    <source>
        <dbReference type="SAM" id="MobiDB-lite"/>
    </source>
</evidence>
<dbReference type="GO" id="GO:0000502">
    <property type="term" value="C:proteasome complex"/>
    <property type="evidence" value="ECO:0007669"/>
    <property type="project" value="UniProtKB-KW"/>
</dbReference>
<dbReference type="Pfam" id="PF10759">
    <property type="entry name" value="BPA"/>
    <property type="match status" value="1"/>
</dbReference>
<protein>
    <recommendedName>
        <fullName evidence="3">Bacterial proteasome activator</fullName>
    </recommendedName>
</protein>
<evidence type="ECO:0000256" key="3">
    <source>
        <dbReference type="ARBA" id="ARBA00014831"/>
    </source>
</evidence>
<feature type="region of interest" description="Disordered" evidence="5">
    <location>
        <begin position="180"/>
        <end position="214"/>
    </location>
</feature>
<feature type="compositionally biased region" description="Gly residues" evidence="5">
    <location>
        <begin position="197"/>
        <end position="208"/>
    </location>
</feature>
<dbReference type="AlphaFoldDB" id="A0A1C4UE97"/>
<evidence type="ECO:0000313" key="6">
    <source>
        <dbReference type="EMBL" id="SCE70028.1"/>
    </source>
</evidence>
<feature type="compositionally biased region" description="Low complexity" evidence="5">
    <location>
        <begin position="38"/>
        <end position="54"/>
    </location>
</feature>
<evidence type="ECO:0000256" key="4">
    <source>
        <dbReference type="ARBA" id="ARBA00022942"/>
    </source>
</evidence>
<evidence type="ECO:0000256" key="2">
    <source>
        <dbReference type="ARBA" id="ARBA00011402"/>
    </source>
</evidence>